<keyword evidence="2" id="KW-0472">Membrane</keyword>
<feature type="region of interest" description="Disordered" evidence="1">
    <location>
        <begin position="287"/>
        <end position="311"/>
    </location>
</feature>
<accession>A0AAV7IYP8</accession>
<name>A0AAV7IYP8_COTGL</name>
<proteinExistence type="predicted"/>
<evidence type="ECO:0000256" key="1">
    <source>
        <dbReference type="SAM" id="MobiDB-lite"/>
    </source>
</evidence>
<gene>
    <name evidence="3" type="ORF">KQX54_005519</name>
</gene>
<feature type="compositionally biased region" description="Polar residues" evidence="1">
    <location>
        <begin position="287"/>
        <end position="298"/>
    </location>
</feature>
<dbReference type="EMBL" id="JAHXZJ010000374">
    <property type="protein sequence ID" value="KAH0560528.1"/>
    <property type="molecule type" value="Genomic_DNA"/>
</dbReference>
<evidence type="ECO:0000256" key="2">
    <source>
        <dbReference type="SAM" id="Phobius"/>
    </source>
</evidence>
<dbReference type="AlphaFoldDB" id="A0AAV7IYP8"/>
<reference evidence="3 4" key="1">
    <citation type="journal article" date="2021" name="J. Hered.">
        <title>A chromosome-level genome assembly of the parasitoid wasp, Cotesia glomerata (Hymenoptera: Braconidae).</title>
        <authorList>
            <person name="Pinto B.J."/>
            <person name="Weis J.J."/>
            <person name="Gamble T."/>
            <person name="Ode P.J."/>
            <person name="Paul R."/>
            <person name="Zaspel J.M."/>
        </authorList>
    </citation>
    <scope>NUCLEOTIDE SEQUENCE [LARGE SCALE GENOMIC DNA]</scope>
    <source>
        <strain evidence="3">CgM1</strain>
    </source>
</reference>
<feature type="transmembrane region" description="Helical" evidence="2">
    <location>
        <begin position="45"/>
        <end position="68"/>
    </location>
</feature>
<keyword evidence="2" id="KW-1133">Transmembrane helix</keyword>
<protein>
    <submittedName>
        <fullName evidence="3">Uncharacterized protein</fullName>
    </submittedName>
</protein>
<keyword evidence="4" id="KW-1185">Reference proteome</keyword>
<evidence type="ECO:0000313" key="4">
    <source>
        <dbReference type="Proteomes" id="UP000826195"/>
    </source>
</evidence>
<dbReference type="Proteomes" id="UP000826195">
    <property type="component" value="Unassembled WGS sequence"/>
</dbReference>
<organism evidence="3 4">
    <name type="scientific">Cotesia glomerata</name>
    <name type="common">Lepidopteran parasitic wasp</name>
    <name type="synonym">Apanteles glomeratus</name>
    <dbReference type="NCBI Taxonomy" id="32391"/>
    <lineage>
        <taxon>Eukaryota</taxon>
        <taxon>Metazoa</taxon>
        <taxon>Ecdysozoa</taxon>
        <taxon>Arthropoda</taxon>
        <taxon>Hexapoda</taxon>
        <taxon>Insecta</taxon>
        <taxon>Pterygota</taxon>
        <taxon>Neoptera</taxon>
        <taxon>Endopterygota</taxon>
        <taxon>Hymenoptera</taxon>
        <taxon>Apocrita</taxon>
        <taxon>Ichneumonoidea</taxon>
        <taxon>Braconidae</taxon>
        <taxon>Microgastrinae</taxon>
        <taxon>Cotesia</taxon>
    </lineage>
</organism>
<sequence length="877" mass="100541">MTMLDAITNLWDWSPFDWGNQVETIRKTSMSQKKSGNFEQNIKSVLSWVVVSRVMIAHIYIFTHVLNLCSILMWSQRRMLLPWMVISAFKNFILEVIVFIVVVLLYIEGNISDYLLGGIVIEKLISVGLAAQNWFTINAFYMRLKELDQKKLSKMSQRKASTFNLMIGMSMRHSLTLNEPDQHTKKRHRFISVPNLGSLPVDSLREFGEETNSIRISKSLNTISMLSIRYFDHKDNIFNADGFRLPIAERVIMILGVPFDYVEKVSFNSSISQANTYPPITIQEESSSLSCTCPSDGQNSDESDSKESEKIESFENYSSWTEQWTMKNFFENQKFDIDKASLTGKSVQYSEASELGSGFCEESFCNLETKASEATYLIQNNIRVQENAQNVSIKPIISEVVEATEEDKTIFETWIRDLVYVGILKKEVSLFEDSERKSVLKETGANSRSSTVQRQTQTEVPKWENVNQVNFVTVQNLTLPRSPVSGWDEYGEGLKLKKSFEKAKKENKELEALKLYNEKTLWRYKRLMDLEKLKPVPLDMLLKDEKKNIKVPNLNIKLSHRKDMQKGRELDKIKAVENIPASFASEKLLPEKKFVDLKTRIAQIDWAFPRLEQFSAQTFKYKQTVFDVIDDRDTATLLQSAFSFDNHEFRGFPLGPREFYSARNDYIPNVFEEIVKAARSSVIRHDCPNYSTLEIDYGDDYLKDLETFGGKEVLRTEISKTEIIRSSNVDVESQLRDLQVTLIEDWVKKFSEIVSSNGNRSLEELARFPGFRVLKKLINEIDTLASNSVVSAESSESVNSLEVGLLNTEDSGIKENFGNENNIEFIKGSEPVNEAHLSIFDDECNWSDESATFLNFDQTSEVSLGNESNMSEFSACL</sequence>
<comment type="caution">
    <text evidence="3">The sequence shown here is derived from an EMBL/GenBank/DDBJ whole genome shotgun (WGS) entry which is preliminary data.</text>
</comment>
<evidence type="ECO:0000313" key="3">
    <source>
        <dbReference type="EMBL" id="KAH0560528.1"/>
    </source>
</evidence>
<feature type="transmembrane region" description="Helical" evidence="2">
    <location>
        <begin position="119"/>
        <end position="141"/>
    </location>
</feature>
<keyword evidence="2" id="KW-0812">Transmembrane</keyword>
<feature type="transmembrane region" description="Helical" evidence="2">
    <location>
        <begin position="80"/>
        <end position="107"/>
    </location>
</feature>